<dbReference type="GO" id="GO:0000502">
    <property type="term" value="C:proteasome complex"/>
    <property type="evidence" value="ECO:0007669"/>
    <property type="project" value="UniProtKB-KW"/>
</dbReference>
<evidence type="ECO:0000259" key="2">
    <source>
        <dbReference type="Pfam" id="PF13519"/>
    </source>
</evidence>
<keyword evidence="4" id="KW-1185">Reference proteome</keyword>
<dbReference type="Proteomes" id="UP000315496">
    <property type="component" value="Chromosome 1"/>
</dbReference>
<sequence length="290" mass="32224">MVTATAVVVDTSAYTINGEYSPTVISQIIEMARTYVDFRTTKDSEALLALISLGREPSLIAPLTNDRALMMATLSQTVAESILPIQKISFGSSFQLALLALQQCSNKSLQQEIVLLLYGDLRDTIPSADLRAQGTFLAANQIDLTIYLFGKYTETNRAFLEPLTTEAQRGAKVLIQTVTTKFLAEYMSSSLYSRDIGVDQIYYDDDENDPELQLALELSRQEMLAMQAAQQKNDKTTEESAPHIHPSETDIFGMHHPNTSSSDTAKEADEKEKKELAKELGELNRDEPEK</sequence>
<reference evidence="3 4" key="1">
    <citation type="submission" date="2019-05" db="EMBL/GenBank/DDBJ databases">
        <title>The compact genome of Giardia muris reveals important steps in the evolution of intestinal protozoan parasites.</title>
        <authorList>
            <person name="Xu F."/>
            <person name="Jimenez-Gonzalez A."/>
            <person name="Einarsson E."/>
            <person name="Astvaldsson A."/>
            <person name="Peirasmaki D."/>
            <person name="Eckmann L."/>
            <person name="Andersson J.O."/>
            <person name="Svard S.G."/>
            <person name="Jerlstrom-Hultqvist J."/>
        </authorList>
    </citation>
    <scope>NUCLEOTIDE SEQUENCE [LARGE SCALE GENOMIC DNA]</scope>
    <source>
        <strain evidence="3 4">Roberts-Thomson</strain>
    </source>
</reference>
<protein>
    <submittedName>
        <fullName evidence="3">Putative 26S proteasome regulatory subunit Rpn10</fullName>
    </submittedName>
</protein>
<feature type="region of interest" description="Disordered" evidence="1">
    <location>
        <begin position="227"/>
        <end position="290"/>
    </location>
</feature>
<dbReference type="InterPro" id="IPR002035">
    <property type="entry name" value="VWF_A"/>
</dbReference>
<comment type="caution">
    <text evidence="3">The sequence shown here is derived from an EMBL/GenBank/DDBJ whole genome shotgun (WGS) entry which is preliminary data.</text>
</comment>
<evidence type="ECO:0000256" key="1">
    <source>
        <dbReference type="SAM" id="MobiDB-lite"/>
    </source>
</evidence>
<dbReference type="AlphaFoldDB" id="A0A4Z1T4G0"/>
<dbReference type="SUPFAM" id="SSF53300">
    <property type="entry name" value="vWA-like"/>
    <property type="match status" value="1"/>
</dbReference>
<keyword evidence="3" id="KW-0647">Proteasome</keyword>
<evidence type="ECO:0000313" key="3">
    <source>
        <dbReference type="EMBL" id="TNJ30558.1"/>
    </source>
</evidence>
<organism evidence="3 4">
    <name type="scientific">Giardia muris</name>
    <dbReference type="NCBI Taxonomy" id="5742"/>
    <lineage>
        <taxon>Eukaryota</taxon>
        <taxon>Metamonada</taxon>
        <taxon>Diplomonadida</taxon>
        <taxon>Hexamitidae</taxon>
        <taxon>Giardiinae</taxon>
        <taxon>Giardia</taxon>
    </lineage>
</organism>
<evidence type="ECO:0000313" key="4">
    <source>
        <dbReference type="Proteomes" id="UP000315496"/>
    </source>
</evidence>
<feature type="compositionally biased region" description="Basic and acidic residues" evidence="1">
    <location>
        <begin position="264"/>
        <end position="290"/>
    </location>
</feature>
<gene>
    <name evidence="3" type="ORF">GMRT_12286</name>
</gene>
<feature type="domain" description="VWFA" evidence="2">
    <location>
        <begin position="5"/>
        <end position="116"/>
    </location>
</feature>
<dbReference type="InterPro" id="IPR003903">
    <property type="entry name" value="UIM_dom"/>
</dbReference>
<proteinExistence type="predicted"/>
<dbReference type="EMBL" id="VDLU01000001">
    <property type="protein sequence ID" value="TNJ30558.1"/>
    <property type="molecule type" value="Genomic_DNA"/>
</dbReference>
<dbReference type="InterPro" id="IPR036465">
    <property type="entry name" value="vWFA_dom_sf"/>
</dbReference>
<dbReference type="VEuPathDB" id="GiardiaDB:GMRT_12286"/>
<dbReference type="OrthoDB" id="1731724at2759"/>
<feature type="compositionally biased region" description="Basic and acidic residues" evidence="1">
    <location>
        <begin position="232"/>
        <end position="248"/>
    </location>
</feature>
<accession>A0A4Z1T4G0</accession>
<dbReference type="PROSITE" id="PS50330">
    <property type="entry name" value="UIM"/>
    <property type="match status" value="1"/>
</dbReference>
<dbReference type="Gene3D" id="3.40.50.410">
    <property type="entry name" value="von Willebrand factor, type A domain"/>
    <property type="match status" value="1"/>
</dbReference>
<name>A0A4Z1T4G0_GIAMU</name>
<dbReference type="Pfam" id="PF13519">
    <property type="entry name" value="VWA_2"/>
    <property type="match status" value="1"/>
</dbReference>